<dbReference type="InterPro" id="IPR012334">
    <property type="entry name" value="Pectin_lyas_fold"/>
</dbReference>
<dbReference type="Proteomes" id="UP000603056">
    <property type="component" value="Unassembled WGS sequence"/>
</dbReference>
<sequence>MAVFLVFFIETADAGCIGEITDTNYGCGDTVIESCTFDENLICSMDGLMIGADGIVIDGNGYTLTGTGDGKDGIHNEDCDCVTIKNMDIRDFCFGIYFTGADNGSITNNSISYGAGSGIWLHNSIYNEIIGNKIYHGDDGHGILLSSSANKNMVGYNNITTSNGAGVCIEESDENKLYHNYICGNRRGDIIVAGLGNTGDNNTCSIAKNFNCIHVCPSSPDKEDEAKTNQEEADHSCGCVSDTNLSKIFACGDTVTENCTFNCDLGCKNEHGLIIGVDDITIDGDGYALDGVLADACDDWEERSGIYNPGYDNIAIKNLEIKNFCNGIYLEGTIKDTINRNTIDSCDIHHNGNNNEKDTQTHGIKMRYVYNTTISDNEVHHNLGKGDSCENGGNGIFLYAGDYNLITNNTVYGNAKAGIFTKMKPKYNNISSNTVTENGQGGIVLRCKLSSLFVIENNIASGNKGVGIYVGGEGNTLKDNTVADNRNGSIYGWDGTGVWIDREAYNTTLVSNDVTGNDYMDVKVKEGLTGTEGYNNTYETTSNYEDLIEGENVNVKGRRVESKYSNYNYTEREKAGLSSTSVTPLAATLLLSLVLLFVFYGYFTKR</sequence>
<gene>
    <name evidence="7" type="ORF">FFODKBPE_00470</name>
</gene>
<feature type="domain" description="Right handed beta helix" evidence="6">
    <location>
        <begin position="363"/>
        <end position="536"/>
    </location>
</feature>
<keyword evidence="4" id="KW-0812">Transmembrane</keyword>
<comment type="pathway">
    <text evidence="1">Protein modification; protein ubiquitination.</text>
</comment>
<reference evidence="7" key="1">
    <citation type="submission" date="2020-10" db="EMBL/GenBank/DDBJ databases">
        <authorList>
            <person name="Hahn C.J."/>
            <person name="Laso-Perez R."/>
            <person name="Vulcano F."/>
            <person name="Vaziourakis K.-M."/>
            <person name="Stokke R."/>
            <person name="Steen I.H."/>
            <person name="Teske A."/>
            <person name="Boetius A."/>
            <person name="Liebeke M."/>
            <person name="Amann R."/>
            <person name="Knittel K."/>
        </authorList>
    </citation>
    <scope>NUCLEOTIDE SEQUENCE</scope>
    <source>
        <strain evidence="7">Gfbio:e3339647-f889-4370-9287-4fb5cb688e4c:AG394J04_GoMArc1</strain>
    </source>
</reference>
<proteinExistence type="predicted"/>
<evidence type="ECO:0000313" key="7">
    <source>
        <dbReference type="EMBL" id="CAD6493304.1"/>
    </source>
</evidence>
<keyword evidence="2" id="KW-0677">Repeat</keyword>
<dbReference type="Pfam" id="PF05048">
    <property type="entry name" value="NosD"/>
    <property type="match status" value="1"/>
</dbReference>
<dbReference type="InterPro" id="IPR022441">
    <property type="entry name" value="Para_beta_helix_rpt-2"/>
</dbReference>
<organism evidence="7 8">
    <name type="scientific">Candidatus Argoarchaeum ethanivorans</name>
    <dbReference type="NCBI Taxonomy" id="2608793"/>
    <lineage>
        <taxon>Archaea</taxon>
        <taxon>Methanobacteriati</taxon>
        <taxon>Methanobacteriota</taxon>
        <taxon>Stenosarchaea group</taxon>
        <taxon>Methanomicrobia</taxon>
        <taxon>Methanosarcinales</taxon>
        <taxon>Methanosarcinales incertae sedis</taxon>
        <taxon>GOM Arc I cluster</taxon>
        <taxon>Candidatus Argoarchaeum</taxon>
    </lineage>
</organism>
<dbReference type="PANTHER" id="PTHR22990">
    <property type="entry name" value="F-BOX ONLY PROTEIN"/>
    <property type="match status" value="1"/>
</dbReference>
<evidence type="ECO:0000256" key="3">
    <source>
        <dbReference type="ARBA" id="ARBA00022786"/>
    </source>
</evidence>
<evidence type="ECO:0000256" key="4">
    <source>
        <dbReference type="SAM" id="Phobius"/>
    </source>
</evidence>
<dbReference type="InterPro" id="IPR051550">
    <property type="entry name" value="SCF-Subunits/Alg-Epimerases"/>
</dbReference>
<dbReference type="NCBIfam" id="TIGR03804">
    <property type="entry name" value="para_beta_helix"/>
    <property type="match status" value="2"/>
</dbReference>
<dbReference type="PANTHER" id="PTHR22990:SF15">
    <property type="entry name" value="F-BOX ONLY PROTEIN 10"/>
    <property type="match status" value="1"/>
</dbReference>
<keyword evidence="4" id="KW-0472">Membrane</keyword>
<evidence type="ECO:0000259" key="6">
    <source>
        <dbReference type="Pfam" id="PF13229"/>
    </source>
</evidence>
<name>A0A811T7P7_9EURY</name>
<keyword evidence="3" id="KW-0833">Ubl conjugation pathway</keyword>
<dbReference type="Gene3D" id="2.160.20.10">
    <property type="entry name" value="Single-stranded right-handed beta-helix, Pectin lyase-like"/>
    <property type="match status" value="2"/>
</dbReference>
<protein>
    <submittedName>
        <fullName evidence="7">Right handed beta helix region</fullName>
    </submittedName>
</protein>
<dbReference type="SUPFAM" id="SSF51126">
    <property type="entry name" value="Pectin lyase-like"/>
    <property type="match status" value="2"/>
</dbReference>
<evidence type="ECO:0000256" key="2">
    <source>
        <dbReference type="ARBA" id="ARBA00022737"/>
    </source>
</evidence>
<dbReference type="InterPro" id="IPR039448">
    <property type="entry name" value="Beta_helix"/>
</dbReference>
<comment type="caution">
    <text evidence="7">The sequence shown here is derived from an EMBL/GenBank/DDBJ whole genome shotgun (WGS) entry which is preliminary data.</text>
</comment>
<dbReference type="SMART" id="SM00710">
    <property type="entry name" value="PbH1"/>
    <property type="match status" value="13"/>
</dbReference>
<dbReference type="InterPro" id="IPR006626">
    <property type="entry name" value="PbH1"/>
</dbReference>
<dbReference type="Pfam" id="PF13229">
    <property type="entry name" value="Beta_helix"/>
    <property type="match status" value="1"/>
</dbReference>
<evidence type="ECO:0000256" key="1">
    <source>
        <dbReference type="ARBA" id="ARBA00004906"/>
    </source>
</evidence>
<feature type="transmembrane region" description="Helical" evidence="4">
    <location>
        <begin position="582"/>
        <end position="603"/>
    </location>
</feature>
<dbReference type="AlphaFoldDB" id="A0A811T7P7"/>
<keyword evidence="4" id="KW-1133">Transmembrane helix</keyword>
<dbReference type="InterPro" id="IPR011050">
    <property type="entry name" value="Pectin_lyase_fold/virulence"/>
</dbReference>
<feature type="domain" description="Periplasmic copper-binding protein NosD beta helix" evidence="5">
    <location>
        <begin position="53"/>
        <end position="187"/>
    </location>
</feature>
<evidence type="ECO:0000259" key="5">
    <source>
        <dbReference type="Pfam" id="PF05048"/>
    </source>
</evidence>
<dbReference type="EMBL" id="CAJHIP010000020">
    <property type="protein sequence ID" value="CAD6493304.1"/>
    <property type="molecule type" value="Genomic_DNA"/>
</dbReference>
<evidence type="ECO:0000313" key="8">
    <source>
        <dbReference type="Proteomes" id="UP000603056"/>
    </source>
</evidence>
<dbReference type="InterPro" id="IPR007742">
    <property type="entry name" value="NosD_dom"/>
</dbReference>
<accession>A0A811T7P7</accession>